<comment type="caution">
    <text evidence="1">The sequence shown here is derived from an EMBL/GenBank/DDBJ whole genome shotgun (WGS) entry which is preliminary data.</text>
</comment>
<gene>
    <name evidence="1" type="ORF">K0625_20770</name>
</gene>
<dbReference type="EMBL" id="JAHZST010000020">
    <property type="protein sequence ID" value="MBW8186058.1"/>
    <property type="molecule type" value="Genomic_DNA"/>
</dbReference>
<evidence type="ECO:0000313" key="2">
    <source>
        <dbReference type="Proteomes" id="UP001195963"/>
    </source>
</evidence>
<dbReference type="RefSeq" id="WP_220111395.1">
    <property type="nucleotide sequence ID" value="NZ_JAHZST010000020.1"/>
</dbReference>
<dbReference type="Proteomes" id="UP001195963">
    <property type="component" value="Unassembled WGS sequence"/>
</dbReference>
<proteinExistence type="predicted"/>
<name>A0ABS7E9N4_9GAMM</name>
<sequence length="148" mass="16858">MPSLLRTASIIFPVILLPIKTHATVIELTTYLGGSEGKLANKPALIYKFSDGSQQNRCSIITTESYLVNSKNRLENINLSEPNFYFDCVWDGRYYFLSNRHRTYAEVIIKQPDMNFPMSMHIEAKLINIIGERAEIISGDISLRRTGK</sequence>
<keyword evidence="2" id="KW-1185">Reference proteome</keyword>
<accession>A0ABS7E9N4</accession>
<evidence type="ECO:0000313" key="1">
    <source>
        <dbReference type="EMBL" id="MBW8186058.1"/>
    </source>
</evidence>
<protein>
    <submittedName>
        <fullName evidence="1">Uncharacterized protein</fullName>
    </submittedName>
</protein>
<reference evidence="1 2" key="1">
    <citation type="submission" date="2021-07" db="EMBL/GenBank/DDBJ databases">
        <title>Shewanella sp. nov, isolated from SCS.</title>
        <authorList>
            <person name="Cao W.R."/>
        </authorList>
    </citation>
    <scope>NUCLEOTIDE SEQUENCE [LARGE SCALE GENOMIC DNA]</scope>
    <source>
        <strain evidence="1 2">NR704-98</strain>
    </source>
</reference>
<organism evidence="1 2">
    <name type="scientific">Shewanella nanhaiensis</name>
    <dbReference type="NCBI Taxonomy" id="2864872"/>
    <lineage>
        <taxon>Bacteria</taxon>
        <taxon>Pseudomonadati</taxon>
        <taxon>Pseudomonadota</taxon>
        <taxon>Gammaproteobacteria</taxon>
        <taxon>Alteromonadales</taxon>
        <taxon>Shewanellaceae</taxon>
        <taxon>Shewanella</taxon>
    </lineage>
</organism>